<keyword evidence="14" id="KW-1185">Reference proteome</keyword>
<dbReference type="CDD" id="cd05398">
    <property type="entry name" value="NT_ClassII-CCAase"/>
    <property type="match status" value="1"/>
</dbReference>
<feature type="domain" description="Poly A polymerase head" evidence="10">
    <location>
        <begin position="32"/>
        <end position="156"/>
    </location>
</feature>
<dbReference type="InterPro" id="IPR032810">
    <property type="entry name" value="CCA-adding_enz_C"/>
</dbReference>
<reference evidence="13 14" key="1">
    <citation type="submission" date="2024-02" db="EMBL/GenBank/DDBJ databases">
        <title>Genome and pathogenicity analysis of Helicobacter mastomyrinus isolated from mice.</title>
        <authorList>
            <person name="Zhu L."/>
        </authorList>
    </citation>
    <scope>NUCLEOTIDE SEQUENCE [LARGE SCALE GENOMIC DNA]</scope>
    <source>
        <strain evidence="13 14">Hm-17</strain>
    </source>
</reference>
<name>A0ABZ3F6Q9_9HELI</name>
<dbReference type="InterPro" id="IPR032828">
    <property type="entry name" value="PolyA_RNA-bd"/>
</dbReference>
<evidence type="ECO:0000256" key="1">
    <source>
        <dbReference type="ARBA" id="ARBA00001946"/>
    </source>
</evidence>
<feature type="domain" description="tRNA nucleotidyltransferase/poly(A) polymerase RNA and SrmB- binding" evidence="11">
    <location>
        <begin position="184"/>
        <end position="227"/>
    </location>
</feature>
<protein>
    <submittedName>
        <fullName evidence="13">[cytidine(C)-cytidine(C)-adenosine (A)]-adding enzyme</fullName>
    </submittedName>
</protein>
<keyword evidence="4" id="KW-0548">Nucleotidyltransferase</keyword>
<evidence type="ECO:0000256" key="3">
    <source>
        <dbReference type="ARBA" id="ARBA00022694"/>
    </source>
</evidence>
<dbReference type="RefSeq" id="WP_300449017.1">
    <property type="nucleotide sequence ID" value="NZ_CP145316.1"/>
</dbReference>
<keyword evidence="2 9" id="KW-0808">Transferase</keyword>
<evidence type="ECO:0000256" key="4">
    <source>
        <dbReference type="ARBA" id="ARBA00022695"/>
    </source>
</evidence>
<dbReference type="PANTHER" id="PTHR46173">
    <property type="entry name" value="CCA TRNA NUCLEOTIDYLTRANSFERASE 1, MITOCHONDRIAL"/>
    <property type="match status" value="1"/>
</dbReference>
<dbReference type="Gene3D" id="1.10.246.80">
    <property type="match status" value="1"/>
</dbReference>
<evidence type="ECO:0000256" key="2">
    <source>
        <dbReference type="ARBA" id="ARBA00022679"/>
    </source>
</evidence>
<evidence type="ECO:0000313" key="14">
    <source>
        <dbReference type="Proteomes" id="UP001434737"/>
    </source>
</evidence>
<keyword evidence="5" id="KW-0479">Metal-binding</keyword>
<dbReference type="InterPro" id="IPR050264">
    <property type="entry name" value="Bact_CCA-adding_enz_type3_sf"/>
</dbReference>
<evidence type="ECO:0000256" key="9">
    <source>
        <dbReference type="RuleBase" id="RU003953"/>
    </source>
</evidence>
<dbReference type="Gene3D" id="3.30.460.10">
    <property type="entry name" value="Beta Polymerase, domain 2"/>
    <property type="match status" value="1"/>
</dbReference>
<gene>
    <name evidence="13" type="ORF">V3I05_01525</name>
</gene>
<evidence type="ECO:0000259" key="10">
    <source>
        <dbReference type="Pfam" id="PF01743"/>
    </source>
</evidence>
<evidence type="ECO:0000256" key="5">
    <source>
        <dbReference type="ARBA" id="ARBA00022723"/>
    </source>
</evidence>
<keyword evidence="3" id="KW-0819">tRNA processing</keyword>
<dbReference type="EMBL" id="CP145316">
    <property type="protein sequence ID" value="XAM18390.1"/>
    <property type="molecule type" value="Genomic_DNA"/>
</dbReference>
<dbReference type="SUPFAM" id="SSF81301">
    <property type="entry name" value="Nucleotidyltransferase"/>
    <property type="match status" value="1"/>
</dbReference>
<dbReference type="Pfam" id="PF01743">
    <property type="entry name" value="PolyA_pol"/>
    <property type="match status" value="1"/>
</dbReference>
<dbReference type="Pfam" id="PF13735">
    <property type="entry name" value="tRNA_NucTran2_2"/>
    <property type="match status" value="1"/>
</dbReference>
<keyword evidence="8 9" id="KW-0694">RNA-binding</keyword>
<proteinExistence type="inferred from homology"/>
<feature type="domain" description="CCA-adding enzyme C-terminal" evidence="12">
    <location>
        <begin position="261"/>
        <end position="411"/>
    </location>
</feature>
<dbReference type="SUPFAM" id="SSF81891">
    <property type="entry name" value="Poly A polymerase C-terminal region-like"/>
    <property type="match status" value="1"/>
</dbReference>
<dbReference type="InterPro" id="IPR002646">
    <property type="entry name" value="PolA_pol_head_dom"/>
</dbReference>
<dbReference type="InterPro" id="IPR043519">
    <property type="entry name" value="NT_sf"/>
</dbReference>
<organism evidence="13 14">
    <name type="scientific">Helicobacter mastomyrinus</name>
    <dbReference type="NCBI Taxonomy" id="287948"/>
    <lineage>
        <taxon>Bacteria</taxon>
        <taxon>Pseudomonadati</taxon>
        <taxon>Campylobacterota</taxon>
        <taxon>Epsilonproteobacteria</taxon>
        <taxon>Campylobacterales</taxon>
        <taxon>Helicobacteraceae</taxon>
        <taxon>Helicobacter</taxon>
    </lineage>
</organism>
<evidence type="ECO:0000259" key="12">
    <source>
        <dbReference type="Pfam" id="PF13735"/>
    </source>
</evidence>
<accession>A0ABZ3F6Q9</accession>
<keyword evidence="6" id="KW-0547">Nucleotide-binding</keyword>
<evidence type="ECO:0000256" key="7">
    <source>
        <dbReference type="ARBA" id="ARBA00022842"/>
    </source>
</evidence>
<sequence length="417" mass="46586">MNTFDPAIFKPTLPDSVLYILQTLQNAGYEGYIVGGCVRDMILCEMGHSLTLPNDYDIATSALPQEIMALFPHTIPTGLKYGTISVIIESCSYEVTTFRVDGHYSNARSPDSVYFSTSLLADVNRRDFSINALAYTPHKGLIDMVGGIEDILHKQIVCVGNPMERFSEDALRILRALRFSATLGFGIESHTKAALYECAVSLKKVAKERIRVELSKLLCGAYAQDVLSEYISLFVIMIPQIPPQSDFSVFESLCGCEVRVKWACFLYPCKACADGILRALKFDNKTREYVLALLRLYEMPLGMSAQELKILIANLGGRDKGQNVSGERLISDILMIKAAQKVDMELLEQFREGFNAILDSNLPLSIAELCINGDDLLDRGMRGKRIGEVLQMLLMKVLNEEIEHKRPTLLRYISKLA</sequence>
<dbReference type="Pfam" id="PF12627">
    <property type="entry name" value="PolyA_pol_RNAbd"/>
    <property type="match status" value="1"/>
</dbReference>
<evidence type="ECO:0000259" key="11">
    <source>
        <dbReference type="Pfam" id="PF12627"/>
    </source>
</evidence>
<evidence type="ECO:0000313" key="13">
    <source>
        <dbReference type="EMBL" id="XAM18390.1"/>
    </source>
</evidence>
<keyword evidence="7" id="KW-0460">Magnesium</keyword>
<comment type="cofactor">
    <cofactor evidence="1">
        <name>Mg(2+)</name>
        <dbReference type="ChEBI" id="CHEBI:18420"/>
    </cofactor>
</comment>
<evidence type="ECO:0000256" key="6">
    <source>
        <dbReference type="ARBA" id="ARBA00022741"/>
    </source>
</evidence>
<dbReference type="Proteomes" id="UP001434737">
    <property type="component" value="Chromosome"/>
</dbReference>
<evidence type="ECO:0000256" key="8">
    <source>
        <dbReference type="ARBA" id="ARBA00022884"/>
    </source>
</evidence>
<dbReference type="PANTHER" id="PTHR46173:SF1">
    <property type="entry name" value="CCA TRNA NUCLEOTIDYLTRANSFERASE 1, MITOCHONDRIAL"/>
    <property type="match status" value="1"/>
</dbReference>
<dbReference type="Gene3D" id="1.10.3090.10">
    <property type="entry name" value="cca-adding enzyme, domain 2"/>
    <property type="match status" value="1"/>
</dbReference>
<comment type="similarity">
    <text evidence="9">Belongs to the tRNA nucleotidyltransferase/poly(A) polymerase family.</text>
</comment>